<dbReference type="AlphaFoldDB" id="A0AAN8VU68"/>
<keyword evidence="3" id="KW-1185">Reference proteome</keyword>
<evidence type="ECO:0008006" key="4">
    <source>
        <dbReference type="Google" id="ProtNLM"/>
    </source>
</evidence>
<name>A0AAN8VU68_9MAGN</name>
<feature type="signal peptide" evidence="1">
    <location>
        <begin position="1"/>
        <end position="32"/>
    </location>
</feature>
<accession>A0AAN8VU68</accession>
<evidence type="ECO:0000313" key="3">
    <source>
        <dbReference type="Proteomes" id="UP001370490"/>
    </source>
</evidence>
<protein>
    <recommendedName>
        <fullName evidence="4">Hydrophobin</fullName>
    </recommendedName>
</protein>
<evidence type="ECO:0000313" key="2">
    <source>
        <dbReference type="EMBL" id="KAK6941123.1"/>
    </source>
</evidence>
<proteinExistence type="predicted"/>
<organism evidence="2 3">
    <name type="scientific">Dillenia turbinata</name>
    <dbReference type="NCBI Taxonomy" id="194707"/>
    <lineage>
        <taxon>Eukaryota</taxon>
        <taxon>Viridiplantae</taxon>
        <taxon>Streptophyta</taxon>
        <taxon>Embryophyta</taxon>
        <taxon>Tracheophyta</taxon>
        <taxon>Spermatophyta</taxon>
        <taxon>Magnoliopsida</taxon>
        <taxon>eudicotyledons</taxon>
        <taxon>Gunneridae</taxon>
        <taxon>Pentapetalae</taxon>
        <taxon>Dilleniales</taxon>
        <taxon>Dilleniaceae</taxon>
        <taxon>Dillenia</taxon>
    </lineage>
</organism>
<sequence length="96" mass="10566">MLKVPVLYILGAFIPATMIAVLDQCGISTCSAEGIQLEKATFISLRDLLLLDNNVCSSWNTTIKWCNPSISHAHRAWLLLNTSCFVTDSLQQLGKV</sequence>
<evidence type="ECO:0000256" key="1">
    <source>
        <dbReference type="SAM" id="SignalP"/>
    </source>
</evidence>
<gene>
    <name evidence="2" type="ORF">RJ641_030654</name>
</gene>
<comment type="caution">
    <text evidence="2">The sequence shown here is derived from an EMBL/GenBank/DDBJ whole genome shotgun (WGS) entry which is preliminary data.</text>
</comment>
<keyword evidence="1" id="KW-0732">Signal</keyword>
<dbReference type="Proteomes" id="UP001370490">
    <property type="component" value="Unassembled WGS sequence"/>
</dbReference>
<dbReference type="EMBL" id="JBAMMX010000005">
    <property type="protein sequence ID" value="KAK6941123.1"/>
    <property type="molecule type" value="Genomic_DNA"/>
</dbReference>
<reference evidence="2 3" key="1">
    <citation type="submission" date="2023-12" db="EMBL/GenBank/DDBJ databases">
        <title>A high-quality genome assembly for Dillenia turbinata (Dilleniales).</title>
        <authorList>
            <person name="Chanderbali A."/>
        </authorList>
    </citation>
    <scope>NUCLEOTIDE SEQUENCE [LARGE SCALE GENOMIC DNA]</scope>
    <source>
        <strain evidence="2">LSX21</strain>
        <tissue evidence="2">Leaf</tissue>
    </source>
</reference>
<feature type="chain" id="PRO_5042817801" description="Hydrophobin" evidence="1">
    <location>
        <begin position="33"/>
        <end position="96"/>
    </location>
</feature>